<feature type="domain" description="UBC core" evidence="1">
    <location>
        <begin position="34"/>
        <end position="181"/>
    </location>
</feature>
<organism evidence="2 3">
    <name type="scientific">Triparma laevis f. longispina</name>
    <dbReference type="NCBI Taxonomy" id="1714387"/>
    <lineage>
        <taxon>Eukaryota</taxon>
        <taxon>Sar</taxon>
        <taxon>Stramenopiles</taxon>
        <taxon>Ochrophyta</taxon>
        <taxon>Bolidophyceae</taxon>
        <taxon>Parmales</taxon>
        <taxon>Triparmaceae</taxon>
        <taxon>Triparma</taxon>
    </lineage>
</organism>
<dbReference type="Pfam" id="PF00179">
    <property type="entry name" value="UQ_con"/>
    <property type="match status" value="1"/>
</dbReference>
<dbReference type="Proteomes" id="UP001165122">
    <property type="component" value="Unassembled WGS sequence"/>
</dbReference>
<dbReference type="AlphaFoldDB" id="A0A9W7DZP0"/>
<reference evidence="3" key="1">
    <citation type="journal article" date="2023" name="Commun. Biol.">
        <title>Genome analysis of Parmales, the sister group of diatoms, reveals the evolutionary specialization of diatoms from phago-mixotrophs to photoautotrophs.</title>
        <authorList>
            <person name="Ban H."/>
            <person name="Sato S."/>
            <person name="Yoshikawa S."/>
            <person name="Yamada K."/>
            <person name="Nakamura Y."/>
            <person name="Ichinomiya M."/>
            <person name="Sato N."/>
            <person name="Blanc-Mathieu R."/>
            <person name="Endo H."/>
            <person name="Kuwata A."/>
            <person name="Ogata H."/>
        </authorList>
    </citation>
    <scope>NUCLEOTIDE SEQUENCE [LARGE SCALE GENOMIC DNA]</scope>
    <source>
        <strain evidence="3">NIES 3700</strain>
    </source>
</reference>
<proteinExistence type="predicted"/>
<dbReference type="EMBL" id="BRXW01000494">
    <property type="protein sequence ID" value="GMH59945.1"/>
    <property type="molecule type" value="Genomic_DNA"/>
</dbReference>
<dbReference type="SUPFAM" id="SSF54495">
    <property type="entry name" value="UBC-like"/>
    <property type="match status" value="1"/>
</dbReference>
<evidence type="ECO:0000313" key="3">
    <source>
        <dbReference type="Proteomes" id="UP001165122"/>
    </source>
</evidence>
<evidence type="ECO:0000313" key="2">
    <source>
        <dbReference type="EMBL" id="GMH59945.1"/>
    </source>
</evidence>
<keyword evidence="3" id="KW-1185">Reference proteome</keyword>
<accession>A0A9W7DZP0</accession>
<sequence length="183" mass="20335">MSEEKKSRGRVVSTISRLPFVARQLALSNAPPPSFSLKPPQELQQLGKLNLDWVTIAPHNDELLHWRASMMGPAESHYAGGIFLIDFNFDVNYPFKAPAISFVTKIYHPNVKSETGEICADLISNGWGPTLNVKHCLEVLRSMLITPNPDSPVEEVIASQLRDDPAAFEAMAKKWVADHASEE</sequence>
<gene>
    <name evidence="2" type="ORF">TrLO_g2190</name>
</gene>
<protein>
    <recommendedName>
        <fullName evidence="1">UBC core domain-containing protein</fullName>
    </recommendedName>
</protein>
<dbReference type="Gene3D" id="3.10.110.10">
    <property type="entry name" value="Ubiquitin Conjugating Enzyme"/>
    <property type="match status" value="1"/>
</dbReference>
<dbReference type="InterPro" id="IPR016135">
    <property type="entry name" value="UBQ-conjugating_enzyme/RWD"/>
</dbReference>
<dbReference type="PANTHER" id="PTHR24068">
    <property type="entry name" value="UBIQUITIN-CONJUGATING ENZYME E2"/>
    <property type="match status" value="1"/>
</dbReference>
<evidence type="ECO:0000259" key="1">
    <source>
        <dbReference type="PROSITE" id="PS50127"/>
    </source>
</evidence>
<dbReference type="OrthoDB" id="7851174at2759"/>
<dbReference type="PROSITE" id="PS50127">
    <property type="entry name" value="UBC_2"/>
    <property type="match status" value="1"/>
</dbReference>
<comment type="caution">
    <text evidence="2">The sequence shown here is derived from an EMBL/GenBank/DDBJ whole genome shotgun (WGS) entry which is preliminary data.</text>
</comment>
<dbReference type="InterPro" id="IPR000608">
    <property type="entry name" value="UBC"/>
</dbReference>
<name>A0A9W7DZP0_9STRA</name>
<dbReference type="SMART" id="SM00212">
    <property type="entry name" value="UBCc"/>
    <property type="match status" value="1"/>
</dbReference>